<proteinExistence type="predicted"/>
<evidence type="ECO:0000256" key="1">
    <source>
        <dbReference type="SAM" id="MobiDB-lite"/>
    </source>
</evidence>
<keyword evidence="2" id="KW-0732">Signal</keyword>
<feature type="signal peptide" evidence="2">
    <location>
        <begin position="1"/>
        <end position="19"/>
    </location>
</feature>
<reference evidence="3" key="1">
    <citation type="journal article" date="2023" name="Mol. Phylogenet. Evol.">
        <title>Genome-scale phylogeny and comparative genomics of the fungal order Sordariales.</title>
        <authorList>
            <person name="Hensen N."/>
            <person name="Bonometti L."/>
            <person name="Westerberg I."/>
            <person name="Brannstrom I.O."/>
            <person name="Guillou S."/>
            <person name="Cros-Aarteil S."/>
            <person name="Calhoun S."/>
            <person name="Haridas S."/>
            <person name="Kuo A."/>
            <person name="Mondo S."/>
            <person name="Pangilinan J."/>
            <person name="Riley R."/>
            <person name="LaButti K."/>
            <person name="Andreopoulos B."/>
            <person name="Lipzen A."/>
            <person name="Chen C."/>
            <person name="Yan M."/>
            <person name="Daum C."/>
            <person name="Ng V."/>
            <person name="Clum A."/>
            <person name="Steindorff A."/>
            <person name="Ohm R.A."/>
            <person name="Martin F."/>
            <person name="Silar P."/>
            <person name="Natvig D.O."/>
            <person name="Lalanne C."/>
            <person name="Gautier V."/>
            <person name="Ament-Velasquez S.L."/>
            <person name="Kruys A."/>
            <person name="Hutchinson M.I."/>
            <person name="Powell A.J."/>
            <person name="Barry K."/>
            <person name="Miller A.N."/>
            <person name="Grigoriev I.V."/>
            <person name="Debuchy R."/>
            <person name="Gladieux P."/>
            <person name="Hiltunen Thoren M."/>
            <person name="Johannesson H."/>
        </authorList>
    </citation>
    <scope>NUCLEOTIDE SEQUENCE</scope>
    <source>
        <strain evidence="3">CBS 232.78</strain>
    </source>
</reference>
<evidence type="ECO:0000313" key="3">
    <source>
        <dbReference type="EMBL" id="KAK3381002.1"/>
    </source>
</evidence>
<gene>
    <name evidence="3" type="ORF">B0H63DRAFT_523737</name>
</gene>
<feature type="region of interest" description="Disordered" evidence="1">
    <location>
        <begin position="44"/>
        <end position="72"/>
    </location>
</feature>
<feature type="chain" id="PRO_5042089815" evidence="2">
    <location>
        <begin position="20"/>
        <end position="110"/>
    </location>
</feature>
<keyword evidence="4" id="KW-1185">Reference proteome</keyword>
<accession>A0AAE0NGC8</accession>
<reference evidence="3" key="2">
    <citation type="submission" date="2023-06" db="EMBL/GenBank/DDBJ databases">
        <authorList>
            <consortium name="Lawrence Berkeley National Laboratory"/>
            <person name="Haridas S."/>
            <person name="Hensen N."/>
            <person name="Bonometti L."/>
            <person name="Westerberg I."/>
            <person name="Brannstrom I.O."/>
            <person name="Guillou S."/>
            <person name="Cros-Aarteil S."/>
            <person name="Calhoun S."/>
            <person name="Kuo A."/>
            <person name="Mondo S."/>
            <person name="Pangilinan J."/>
            <person name="Riley R."/>
            <person name="LaButti K."/>
            <person name="Andreopoulos B."/>
            <person name="Lipzen A."/>
            <person name="Chen C."/>
            <person name="Yanf M."/>
            <person name="Daum C."/>
            <person name="Ng V."/>
            <person name="Clum A."/>
            <person name="Steindorff A."/>
            <person name="Ohm R."/>
            <person name="Martin F."/>
            <person name="Silar P."/>
            <person name="Natvig D."/>
            <person name="Lalanne C."/>
            <person name="Gautier V."/>
            <person name="Ament-velasquez S.L."/>
            <person name="Kruys A."/>
            <person name="Hutchinson M.I."/>
            <person name="Powell A.J."/>
            <person name="Barry K."/>
            <person name="Miller A.N."/>
            <person name="Grigoriev I.V."/>
            <person name="Debuchy R."/>
            <person name="Gladieux P."/>
            <person name="Thoren M.H."/>
            <person name="Johannesson H."/>
        </authorList>
    </citation>
    <scope>NUCLEOTIDE SEQUENCE</scope>
    <source>
        <strain evidence="3">CBS 232.78</strain>
    </source>
</reference>
<sequence>MQFSQLINLVALLIGVTSALPTNTTTDSLNKLPKAFTMVHEMTDPKRTAHPASSRPASGTQRCQHATAPDSHTQPWLKTYLLPCVRDNCVVDCPNCIGDSSIWMTITCGG</sequence>
<comment type="caution">
    <text evidence="3">The sequence shown here is derived from an EMBL/GenBank/DDBJ whole genome shotgun (WGS) entry which is preliminary data.</text>
</comment>
<feature type="compositionally biased region" description="Polar residues" evidence="1">
    <location>
        <begin position="55"/>
        <end position="72"/>
    </location>
</feature>
<evidence type="ECO:0000313" key="4">
    <source>
        <dbReference type="Proteomes" id="UP001285441"/>
    </source>
</evidence>
<dbReference type="EMBL" id="JAULSW010000005">
    <property type="protein sequence ID" value="KAK3381002.1"/>
    <property type="molecule type" value="Genomic_DNA"/>
</dbReference>
<organism evidence="3 4">
    <name type="scientific">Podospora didyma</name>
    <dbReference type="NCBI Taxonomy" id="330526"/>
    <lineage>
        <taxon>Eukaryota</taxon>
        <taxon>Fungi</taxon>
        <taxon>Dikarya</taxon>
        <taxon>Ascomycota</taxon>
        <taxon>Pezizomycotina</taxon>
        <taxon>Sordariomycetes</taxon>
        <taxon>Sordariomycetidae</taxon>
        <taxon>Sordariales</taxon>
        <taxon>Podosporaceae</taxon>
        <taxon>Podospora</taxon>
    </lineage>
</organism>
<protein>
    <submittedName>
        <fullName evidence="3">Uncharacterized protein</fullName>
    </submittedName>
</protein>
<dbReference type="Proteomes" id="UP001285441">
    <property type="component" value="Unassembled WGS sequence"/>
</dbReference>
<evidence type="ECO:0000256" key="2">
    <source>
        <dbReference type="SAM" id="SignalP"/>
    </source>
</evidence>
<dbReference type="AlphaFoldDB" id="A0AAE0NGC8"/>
<name>A0AAE0NGC8_9PEZI</name>